<organism evidence="1 2">
    <name type="scientific">Eragrostis curvula</name>
    <name type="common">weeping love grass</name>
    <dbReference type="NCBI Taxonomy" id="38414"/>
    <lineage>
        <taxon>Eukaryota</taxon>
        <taxon>Viridiplantae</taxon>
        <taxon>Streptophyta</taxon>
        <taxon>Embryophyta</taxon>
        <taxon>Tracheophyta</taxon>
        <taxon>Spermatophyta</taxon>
        <taxon>Magnoliopsida</taxon>
        <taxon>Liliopsida</taxon>
        <taxon>Poales</taxon>
        <taxon>Poaceae</taxon>
        <taxon>PACMAD clade</taxon>
        <taxon>Chloridoideae</taxon>
        <taxon>Eragrostideae</taxon>
        <taxon>Eragrostidinae</taxon>
        <taxon>Eragrostis</taxon>
    </lineage>
</organism>
<dbReference type="Proteomes" id="UP000324897">
    <property type="component" value="Chromosome 3"/>
</dbReference>
<evidence type="ECO:0000313" key="2">
    <source>
        <dbReference type="Proteomes" id="UP000324897"/>
    </source>
</evidence>
<proteinExistence type="predicted"/>
<dbReference type="AlphaFoldDB" id="A0A5J9TJK4"/>
<evidence type="ECO:0000313" key="1">
    <source>
        <dbReference type="EMBL" id="TVU11550.1"/>
    </source>
</evidence>
<accession>A0A5J9TJK4</accession>
<dbReference type="EMBL" id="RWGY01000039">
    <property type="protein sequence ID" value="TVU11550.1"/>
    <property type="molecule type" value="Genomic_DNA"/>
</dbReference>
<reference evidence="1 2" key="1">
    <citation type="journal article" date="2019" name="Sci. Rep.">
        <title>A high-quality genome of Eragrostis curvula grass provides insights into Poaceae evolution and supports new strategies to enhance forage quality.</title>
        <authorList>
            <person name="Carballo J."/>
            <person name="Santos B.A.C.M."/>
            <person name="Zappacosta D."/>
            <person name="Garbus I."/>
            <person name="Selva J.P."/>
            <person name="Gallo C.A."/>
            <person name="Diaz A."/>
            <person name="Albertini E."/>
            <person name="Caccamo M."/>
            <person name="Echenique V."/>
        </authorList>
    </citation>
    <scope>NUCLEOTIDE SEQUENCE [LARGE SCALE GENOMIC DNA]</scope>
    <source>
        <strain evidence="2">cv. Victoria</strain>
        <tissue evidence="1">Leaf</tissue>
    </source>
</reference>
<protein>
    <submittedName>
        <fullName evidence="1">Uncharacterized protein</fullName>
    </submittedName>
</protein>
<comment type="caution">
    <text evidence="1">The sequence shown here is derived from an EMBL/GenBank/DDBJ whole genome shotgun (WGS) entry which is preliminary data.</text>
</comment>
<dbReference type="Gramene" id="TVU11550">
    <property type="protein sequence ID" value="TVU11550"/>
    <property type="gene ID" value="EJB05_45143"/>
</dbReference>
<gene>
    <name evidence="1" type="ORF">EJB05_45143</name>
</gene>
<name>A0A5J9TJK4_9POAL</name>
<keyword evidence="2" id="KW-1185">Reference proteome</keyword>
<feature type="non-terminal residue" evidence="1">
    <location>
        <position position="1"/>
    </location>
</feature>
<sequence length="102" mass="11592">MSLASGPAQQFPQARLRLYEISHVQAERRVLVQNTAPLSELKRTTFYLTDEVECVVVGSTGGRRETMRGKENCSCHAWRWRLLKKDQNQGEVKVSSDFHGVS</sequence>